<keyword evidence="1 2" id="KW-0812">Transmembrane</keyword>
<accession>A0A023AY16</accession>
<name>A0A023AY16_GRENI</name>
<dbReference type="Proteomes" id="UP000019763">
    <property type="component" value="Unassembled WGS sequence"/>
</dbReference>
<keyword evidence="1" id="KW-1133">Transmembrane helix</keyword>
<gene>
    <name evidence="2" type="ORF">GNI_167780</name>
</gene>
<dbReference type="AlphaFoldDB" id="A0A023AY16"/>
<organism evidence="2 3">
    <name type="scientific">Gregarina niphandrodes</name>
    <name type="common">Septate eugregarine</name>
    <dbReference type="NCBI Taxonomy" id="110365"/>
    <lineage>
        <taxon>Eukaryota</taxon>
        <taxon>Sar</taxon>
        <taxon>Alveolata</taxon>
        <taxon>Apicomplexa</taxon>
        <taxon>Conoidasida</taxon>
        <taxon>Gregarinasina</taxon>
        <taxon>Eugregarinorida</taxon>
        <taxon>Gregarinidae</taxon>
        <taxon>Gregarina</taxon>
    </lineage>
</organism>
<dbReference type="EMBL" id="AFNH02001254">
    <property type="protein sequence ID" value="EZG43546.1"/>
    <property type="molecule type" value="Genomic_DNA"/>
</dbReference>
<evidence type="ECO:0000256" key="1">
    <source>
        <dbReference type="SAM" id="Phobius"/>
    </source>
</evidence>
<evidence type="ECO:0000313" key="2">
    <source>
        <dbReference type="EMBL" id="EZG43546.1"/>
    </source>
</evidence>
<protein>
    <submittedName>
        <fullName evidence="2">Transmembrane protein</fullName>
    </submittedName>
</protein>
<dbReference type="OrthoDB" id="25675at2759"/>
<dbReference type="GeneID" id="22915773"/>
<reference evidence="2" key="1">
    <citation type="submission" date="2013-12" db="EMBL/GenBank/DDBJ databases">
        <authorList>
            <person name="Omoto C.K."/>
            <person name="Sibley D."/>
            <person name="Venepally P."/>
            <person name="Hadjithomas M."/>
            <person name="Karamycheva S."/>
            <person name="Brunk B."/>
            <person name="Roos D."/>
            <person name="Caler E."/>
            <person name="Lorenzi H."/>
        </authorList>
    </citation>
    <scope>NUCLEOTIDE SEQUENCE</scope>
</reference>
<dbReference type="RefSeq" id="XP_011133231.1">
    <property type="nucleotide sequence ID" value="XM_011134929.1"/>
</dbReference>
<dbReference type="VEuPathDB" id="CryptoDB:GNI_167780"/>
<proteinExistence type="predicted"/>
<keyword evidence="3" id="KW-1185">Reference proteome</keyword>
<comment type="caution">
    <text evidence="2">The sequence shown here is derived from an EMBL/GenBank/DDBJ whole genome shotgun (WGS) entry which is preliminary data.</text>
</comment>
<keyword evidence="1" id="KW-0472">Membrane</keyword>
<sequence>MLRVDRLKQCSKVKNFYKYAFKIEEPYRMLLDPHFVEHAAQVNIPIRQFVETNLEAKVEFSKPICLSGLCMWPMYVAYVCGLCMWPMYVAYVCD</sequence>
<dbReference type="Gene3D" id="3.40.50.1010">
    <property type="entry name" value="5'-nuclease"/>
    <property type="match status" value="1"/>
</dbReference>
<feature type="transmembrane region" description="Helical" evidence="1">
    <location>
        <begin position="64"/>
        <end position="88"/>
    </location>
</feature>
<evidence type="ECO:0000313" key="3">
    <source>
        <dbReference type="Proteomes" id="UP000019763"/>
    </source>
</evidence>